<evidence type="ECO:0008006" key="3">
    <source>
        <dbReference type="Google" id="ProtNLM"/>
    </source>
</evidence>
<dbReference type="STRING" id="316057.RPD_1418"/>
<reference evidence="1 2" key="1">
    <citation type="submission" date="2006-03" db="EMBL/GenBank/DDBJ databases">
        <title>Complete sequence of Rhodopseudomonas palustris BisB5.</title>
        <authorList>
            <consortium name="US DOE Joint Genome Institute"/>
            <person name="Copeland A."/>
            <person name="Lucas S."/>
            <person name="Lapidus A."/>
            <person name="Barry K."/>
            <person name="Detter J.C."/>
            <person name="Glavina del Rio T."/>
            <person name="Hammon N."/>
            <person name="Israni S."/>
            <person name="Dalin E."/>
            <person name="Tice H."/>
            <person name="Pitluck S."/>
            <person name="Chain P."/>
            <person name="Malfatti S."/>
            <person name="Shin M."/>
            <person name="Vergez L."/>
            <person name="Schmutz J."/>
            <person name="Larimer F."/>
            <person name="Land M."/>
            <person name="Hauser L."/>
            <person name="Pelletier D.A."/>
            <person name="Kyrpides N."/>
            <person name="Lykidis A."/>
            <person name="Oda Y."/>
            <person name="Harwood C.S."/>
            <person name="Richardson P."/>
        </authorList>
    </citation>
    <scope>NUCLEOTIDE SEQUENCE [LARGE SCALE GENOMIC DNA]</scope>
    <source>
        <strain evidence="1 2">BisB5</strain>
    </source>
</reference>
<dbReference type="AlphaFoldDB" id="Q13B84"/>
<evidence type="ECO:0000313" key="1">
    <source>
        <dbReference type="EMBL" id="ABE38655.1"/>
    </source>
</evidence>
<dbReference type="Pfam" id="PF04229">
    <property type="entry name" value="GrpB"/>
    <property type="match status" value="1"/>
</dbReference>
<protein>
    <recommendedName>
        <fullName evidence="3">GrpB family protein</fullName>
    </recommendedName>
</protein>
<dbReference type="InterPro" id="IPR007344">
    <property type="entry name" value="GrpB/CoaE"/>
</dbReference>
<dbReference type="EMBL" id="CP000283">
    <property type="protein sequence ID" value="ABE38655.1"/>
    <property type="molecule type" value="Genomic_DNA"/>
</dbReference>
<proteinExistence type="predicted"/>
<dbReference type="KEGG" id="rpd:RPD_1418"/>
<dbReference type="PANTHER" id="PTHR34822:SF1">
    <property type="entry name" value="GRPB FAMILY PROTEIN"/>
    <property type="match status" value="1"/>
</dbReference>
<dbReference type="Gene3D" id="3.30.460.10">
    <property type="entry name" value="Beta Polymerase, domain 2"/>
    <property type="match status" value="1"/>
</dbReference>
<dbReference type="BioCyc" id="RPAL316057:RPD_RS07165-MONOMER"/>
<dbReference type="eggNOG" id="COG2320">
    <property type="taxonomic scope" value="Bacteria"/>
</dbReference>
<dbReference type="Proteomes" id="UP000001818">
    <property type="component" value="Chromosome"/>
</dbReference>
<dbReference type="SUPFAM" id="SSF81301">
    <property type="entry name" value="Nucleotidyltransferase"/>
    <property type="match status" value="1"/>
</dbReference>
<dbReference type="PANTHER" id="PTHR34822">
    <property type="entry name" value="GRPB DOMAIN PROTEIN (AFU_ORTHOLOGUE AFUA_1G01530)"/>
    <property type="match status" value="1"/>
</dbReference>
<sequence>MTMAHPDVFHVATDHQQARAAAERLFAAVQQQLHALLPATAEVLHVGATAVPGCLTKGDLDIVVRVERKDFQAVEAALAARFARNPGSIGTDEFAAFEDEDRTPHLGIQLTAKGGEWDVFHRFVDALRADPDLVKSYNALKMAHDGQTMERYRAAKDAFVADALLHAPAKPSG</sequence>
<name>Q13B84_RHOPS</name>
<gene>
    <name evidence="1" type="ordered locus">RPD_1418</name>
</gene>
<dbReference type="InterPro" id="IPR043519">
    <property type="entry name" value="NT_sf"/>
</dbReference>
<organism evidence="1 2">
    <name type="scientific">Rhodopseudomonas palustris (strain BisB5)</name>
    <dbReference type="NCBI Taxonomy" id="316057"/>
    <lineage>
        <taxon>Bacteria</taxon>
        <taxon>Pseudomonadati</taxon>
        <taxon>Pseudomonadota</taxon>
        <taxon>Alphaproteobacteria</taxon>
        <taxon>Hyphomicrobiales</taxon>
        <taxon>Nitrobacteraceae</taxon>
        <taxon>Rhodopseudomonas</taxon>
    </lineage>
</organism>
<evidence type="ECO:0000313" key="2">
    <source>
        <dbReference type="Proteomes" id="UP000001818"/>
    </source>
</evidence>
<dbReference type="HOGENOM" id="CLU_136761_0_0_5"/>
<accession>Q13B84</accession>